<dbReference type="PANTHER" id="PTHR33538">
    <property type="entry name" value="PROTEIN GAMETE EXPRESSED 1"/>
    <property type="match status" value="1"/>
</dbReference>
<dbReference type="AlphaFoldDB" id="A0A6J8D3R4"/>
<evidence type="ECO:0008006" key="5">
    <source>
        <dbReference type="Google" id="ProtNLM"/>
    </source>
</evidence>
<feature type="region of interest" description="Disordered" evidence="1">
    <location>
        <begin position="398"/>
        <end position="423"/>
    </location>
</feature>
<keyword evidence="2" id="KW-0812">Transmembrane</keyword>
<keyword evidence="2" id="KW-0472">Membrane</keyword>
<protein>
    <recommendedName>
        <fullName evidence="5">Protein GAMETE EXPRESSED 1</fullName>
    </recommendedName>
</protein>
<sequence length="577" mass="65593">MILRGVFFFSSLTVLLFFIIPVEVKFTNLDKSKFQAGKTEFELMQSKSEFPNYGYCWKETIISLTKDCEQLTAEVQGKLALAYLNCFLQMQDLPIYECDVTQKLSECTENMKDSDRSSMATFFTHTQNICYFLEAQVWHDETERTIRRLATSSEDVATQLEETSELQNEMLHQQKESMTNQKEILEKSVNLSNIISTSSDNMHKIFDEYKNVTIEQRHLIGDLFDKFSHLQSMMLGEFTGLYSILYYAVMVLMSYFLTSAPRTAAARFWLFGIATVNILSERFAISWLISEENQLAGSGSDIDEAVYMYQKLCRKISGAVALLVLGVSAYYYQDLNVINNQLLWDIKKRIENLEIKNSVLGNKNQDIVSALSPDSSSDTIIQEYNSNTDRSNTLTAAADTTGYDSDSGCSESSISTESLSGDTDNTYIPSSLSTVESYSTCYSWESSQTTLTDELRDIRGATPLKELAEQIDAWTKTGKYRQPSPIHSMESRLADCAGSRVTRSITPQPSTSKNSYSQKYFLRQRSPKTLPYNKTVYFESPGSFAKTVKALEKITRKNSFLTRYNTKEEKRSPLSDK</sequence>
<name>A0A6J8D3R4_MYTCO</name>
<proteinExistence type="predicted"/>
<feature type="transmembrane region" description="Helical" evidence="2">
    <location>
        <begin position="235"/>
        <end position="256"/>
    </location>
</feature>
<evidence type="ECO:0000256" key="1">
    <source>
        <dbReference type="SAM" id="MobiDB-lite"/>
    </source>
</evidence>
<keyword evidence="2" id="KW-1133">Transmembrane helix</keyword>
<dbReference type="OrthoDB" id="377549at2759"/>
<keyword evidence="4" id="KW-1185">Reference proteome</keyword>
<gene>
    <name evidence="3" type="ORF">MCOR_36483</name>
</gene>
<evidence type="ECO:0000313" key="3">
    <source>
        <dbReference type="EMBL" id="CAC5402546.1"/>
    </source>
</evidence>
<reference evidence="3 4" key="1">
    <citation type="submission" date="2020-06" db="EMBL/GenBank/DDBJ databases">
        <authorList>
            <person name="Li R."/>
            <person name="Bekaert M."/>
        </authorList>
    </citation>
    <scope>NUCLEOTIDE SEQUENCE [LARGE SCALE GENOMIC DNA]</scope>
    <source>
        <strain evidence="4">wild</strain>
    </source>
</reference>
<dbReference type="PANTHER" id="PTHR33538:SF2">
    <property type="entry name" value="PROTEIN GAMETE EXPRESSED 1"/>
    <property type="match status" value="1"/>
</dbReference>
<dbReference type="Proteomes" id="UP000507470">
    <property type="component" value="Unassembled WGS sequence"/>
</dbReference>
<feature type="transmembrane region" description="Helical" evidence="2">
    <location>
        <begin position="316"/>
        <end position="332"/>
    </location>
</feature>
<accession>A0A6J8D3R4</accession>
<feature type="transmembrane region" description="Helical" evidence="2">
    <location>
        <begin position="6"/>
        <end position="24"/>
    </location>
</feature>
<evidence type="ECO:0000256" key="2">
    <source>
        <dbReference type="SAM" id="Phobius"/>
    </source>
</evidence>
<organism evidence="3 4">
    <name type="scientific">Mytilus coruscus</name>
    <name type="common">Sea mussel</name>
    <dbReference type="NCBI Taxonomy" id="42192"/>
    <lineage>
        <taxon>Eukaryota</taxon>
        <taxon>Metazoa</taxon>
        <taxon>Spiralia</taxon>
        <taxon>Lophotrochozoa</taxon>
        <taxon>Mollusca</taxon>
        <taxon>Bivalvia</taxon>
        <taxon>Autobranchia</taxon>
        <taxon>Pteriomorphia</taxon>
        <taxon>Mytilida</taxon>
        <taxon>Mytiloidea</taxon>
        <taxon>Mytilidae</taxon>
        <taxon>Mytilinae</taxon>
        <taxon>Mytilus</taxon>
    </lineage>
</organism>
<dbReference type="InterPro" id="IPR040346">
    <property type="entry name" value="GEX1/Brambleberry"/>
</dbReference>
<dbReference type="EMBL" id="CACVKT020006521">
    <property type="protein sequence ID" value="CAC5402546.1"/>
    <property type="molecule type" value="Genomic_DNA"/>
</dbReference>
<evidence type="ECO:0000313" key="4">
    <source>
        <dbReference type="Proteomes" id="UP000507470"/>
    </source>
</evidence>
<feature type="compositionally biased region" description="Low complexity" evidence="1">
    <location>
        <begin position="405"/>
        <end position="423"/>
    </location>
</feature>